<reference evidence="3" key="1">
    <citation type="journal article" date="2019" name="Int. J. Syst. Evol. Microbiol.">
        <title>The Global Catalogue of Microorganisms (GCM) 10K type strain sequencing project: providing services to taxonomists for standard genome sequencing and annotation.</title>
        <authorList>
            <consortium name="The Broad Institute Genomics Platform"/>
            <consortium name="The Broad Institute Genome Sequencing Center for Infectious Disease"/>
            <person name="Wu L."/>
            <person name="Ma J."/>
        </authorList>
    </citation>
    <scope>NUCLEOTIDE SEQUENCE [LARGE SCALE GENOMIC DNA]</scope>
    <source>
        <strain evidence="3">CCUG 63418</strain>
    </source>
</reference>
<evidence type="ECO:0000313" key="2">
    <source>
        <dbReference type="EMBL" id="MFD0749990.1"/>
    </source>
</evidence>
<sequence length="210" mass="23258">MTKRVFLFFFLFTVTTVSLKAQVLYGVRVAGGFAYQQVKSSIVRSTGSSVKTFNVYGFAQISLVDEFWLSTALGIANKGSVVYDDALTTTTHLTYFDMPVSVLRKFTFSNTGVFFVGAGGYLSMGWKGRLNYETPGSYTTDIIKYGKENDVKKFDTGLYFSTGFELRNRLVFNVGYSMGLNNIASLSQQDSGTSVVKNRIFSVGLGYLIK</sequence>
<feature type="domain" description="Outer membrane protein beta-barrel" evidence="1">
    <location>
        <begin position="27"/>
        <end position="184"/>
    </location>
</feature>
<keyword evidence="3" id="KW-1185">Reference proteome</keyword>
<name>A0ABW2YZN4_9SPHI</name>
<dbReference type="InterPro" id="IPR025665">
    <property type="entry name" value="Beta-barrel_OMP_2"/>
</dbReference>
<gene>
    <name evidence="2" type="ORF">ACFQZS_07545</name>
</gene>
<dbReference type="Proteomes" id="UP001596958">
    <property type="component" value="Unassembled WGS sequence"/>
</dbReference>
<protein>
    <submittedName>
        <fullName evidence="2">Porin family protein</fullName>
    </submittedName>
</protein>
<dbReference type="EMBL" id="JBHTHU010000005">
    <property type="protein sequence ID" value="MFD0749990.1"/>
    <property type="molecule type" value="Genomic_DNA"/>
</dbReference>
<organism evidence="2 3">
    <name type="scientific">Mucilaginibacter calamicampi</name>
    <dbReference type="NCBI Taxonomy" id="1302352"/>
    <lineage>
        <taxon>Bacteria</taxon>
        <taxon>Pseudomonadati</taxon>
        <taxon>Bacteroidota</taxon>
        <taxon>Sphingobacteriia</taxon>
        <taxon>Sphingobacteriales</taxon>
        <taxon>Sphingobacteriaceae</taxon>
        <taxon>Mucilaginibacter</taxon>
    </lineage>
</organism>
<accession>A0ABW2YZN4</accession>
<dbReference type="RefSeq" id="WP_377098840.1">
    <property type="nucleotide sequence ID" value="NZ_JBHTHU010000005.1"/>
</dbReference>
<proteinExistence type="predicted"/>
<comment type="caution">
    <text evidence="2">The sequence shown here is derived from an EMBL/GenBank/DDBJ whole genome shotgun (WGS) entry which is preliminary data.</text>
</comment>
<evidence type="ECO:0000259" key="1">
    <source>
        <dbReference type="Pfam" id="PF13568"/>
    </source>
</evidence>
<evidence type="ECO:0000313" key="3">
    <source>
        <dbReference type="Proteomes" id="UP001596958"/>
    </source>
</evidence>
<dbReference type="Pfam" id="PF13568">
    <property type="entry name" value="OMP_b-brl_2"/>
    <property type="match status" value="1"/>
</dbReference>